<dbReference type="EMBL" id="NARP01000034">
    <property type="protein sequence ID" value="OTP98297.1"/>
    <property type="molecule type" value="Genomic_DNA"/>
</dbReference>
<dbReference type="OrthoDB" id="7067806at2"/>
<evidence type="ECO:0000313" key="4">
    <source>
        <dbReference type="Proteomes" id="UP000194977"/>
    </source>
</evidence>
<sequence length="121" mass="14247">MIKELIFIKDVNVMNECNSKNTEELKDILIFLEEIVVVIDKIGSGFDKSSKTATALLLFFNQCNVLDKLAKIRKYLYQELESRMDPDEYNEWIEKDISFWKPPYEKTVAEMLEMLNSVKLK</sequence>
<gene>
    <name evidence="2" type="ORF">B6C91_10605</name>
    <name evidence="1" type="ORF">B6D08_11665</name>
</gene>
<proteinExistence type="predicted"/>
<evidence type="ECO:0000313" key="2">
    <source>
        <dbReference type="EMBL" id="OTQ08979.1"/>
    </source>
</evidence>
<accession>A0A242NG83</accession>
<keyword evidence="3" id="KW-1185">Reference proteome</keyword>
<protein>
    <submittedName>
        <fullName evidence="1">Uncharacterized protein</fullName>
    </submittedName>
</protein>
<comment type="caution">
    <text evidence="1">The sequence shown here is derived from an EMBL/GenBank/DDBJ whole genome shotgun (WGS) entry which is preliminary data.</text>
</comment>
<evidence type="ECO:0000313" key="1">
    <source>
        <dbReference type="EMBL" id="OTP98297.1"/>
    </source>
</evidence>
<dbReference type="EMBL" id="NART01000058">
    <property type="protein sequence ID" value="OTQ08979.1"/>
    <property type="molecule type" value="Genomic_DNA"/>
</dbReference>
<evidence type="ECO:0000313" key="3">
    <source>
        <dbReference type="Proteomes" id="UP000194800"/>
    </source>
</evidence>
<dbReference type="Proteomes" id="UP000194800">
    <property type="component" value="Unassembled WGS sequence"/>
</dbReference>
<reference evidence="3 4" key="1">
    <citation type="submission" date="2017-03" db="EMBL/GenBank/DDBJ databases">
        <title>Comparative genomics of honeybee gut symbionts reveal geographically distinct and subgroup specific antibiotic resistance.</title>
        <authorList>
            <person name="Ludvigsen J."/>
            <person name="Porcellato D."/>
            <person name="Labee-Lund T.M."/>
            <person name="Amdam G.V."/>
            <person name="Rudi K."/>
        </authorList>
    </citation>
    <scope>NUCLEOTIDE SEQUENCE [LARGE SCALE GENOMIC DNA]</scope>
    <source>
        <strain evidence="1 4">A-7-12</strain>
        <strain evidence="2 3">A-9-12</strain>
    </source>
</reference>
<organism evidence="1 4">
    <name type="scientific">Gilliamella apicola</name>
    <dbReference type="NCBI Taxonomy" id="1196095"/>
    <lineage>
        <taxon>Bacteria</taxon>
        <taxon>Pseudomonadati</taxon>
        <taxon>Pseudomonadota</taxon>
        <taxon>Gammaproteobacteria</taxon>
        <taxon>Orbales</taxon>
        <taxon>Orbaceae</taxon>
        <taxon>Gilliamella</taxon>
    </lineage>
</organism>
<name>A0A242NG83_9GAMM</name>
<dbReference type="Proteomes" id="UP000194977">
    <property type="component" value="Unassembled WGS sequence"/>
</dbReference>
<dbReference type="AlphaFoldDB" id="A0A242NG83"/>